<comment type="caution">
    <text evidence="2">The sequence shown here is derived from an EMBL/GenBank/DDBJ whole genome shotgun (WGS) entry which is preliminary data.</text>
</comment>
<keyword evidence="3" id="KW-1185">Reference proteome</keyword>
<keyword evidence="1" id="KW-0472">Membrane</keyword>
<dbReference type="RefSeq" id="WP_161817453.1">
    <property type="nucleotide sequence ID" value="NZ_JAACJS010000002.1"/>
</dbReference>
<sequence length="171" mass="18687">MKTPAVKFGVYALLFTLVWTVIEHVLGYNTTNHETGQYARMLGALVYYVLIFVAIYQTRKQQGALSFGQGVKAGMTVAVIYSIGVVIIYSIYGEVINTQFKPTLMEFERAKITATGASQQVIDAHLKMVDMSSGGSVLSYCFLFVLMMGFGLVLSLIGSAIFRRGAAKAQS</sequence>
<evidence type="ECO:0000256" key="1">
    <source>
        <dbReference type="SAM" id="Phobius"/>
    </source>
</evidence>
<feature type="transmembrane region" description="Helical" evidence="1">
    <location>
        <begin position="37"/>
        <end position="58"/>
    </location>
</feature>
<feature type="transmembrane region" description="Helical" evidence="1">
    <location>
        <begin position="70"/>
        <end position="92"/>
    </location>
</feature>
<gene>
    <name evidence="2" type="ORF">GWC95_04445</name>
</gene>
<keyword evidence="1" id="KW-1133">Transmembrane helix</keyword>
<reference evidence="2 3" key="1">
    <citation type="submission" date="2020-01" db="EMBL/GenBank/DDBJ databases">
        <title>Genome analysis.</title>
        <authorList>
            <person name="Wu S."/>
            <person name="Wang G."/>
        </authorList>
    </citation>
    <scope>NUCLEOTIDE SEQUENCE [LARGE SCALE GENOMIC DNA]</scope>
    <source>
        <strain evidence="2 3">SYL130</strain>
    </source>
</reference>
<dbReference type="Proteomes" id="UP000753802">
    <property type="component" value="Unassembled WGS sequence"/>
</dbReference>
<feature type="transmembrane region" description="Helical" evidence="1">
    <location>
        <begin position="137"/>
        <end position="162"/>
    </location>
</feature>
<dbReference type="Pfam" id="PF13858">
    <property type="entry name" value="DUF4199"/>
    <property type="match status" value="1"/>
</dbReference>
<dbReference type="InterPro" id="IPR025250">
    <property type="entry name" value="DUF4199"/>
</dbReference>
<keyword evidence="1" id="KW-0812">Transmembrane</keyword>
<evidence type="ECO:0000313" key="3">
    <source>
        <dbReference type="Proteomes" id="UP000753802"/>
    </source>
</evidence>
<name>A0ABW9ZVT3_9BACT</name>
<protein>
    <submittedName>
        <fullName evidence="2">DUF4199 domain-containing protein</fullName>
    </submittedName>
</protein>
<proteinExistence type="predicted"/>
<dbReference type="EMBL" id="JAACJS010000002">
    <property type="protein sequence ID" value="NCI49160.1"/>
    <property type="molecule type" value="Genomic_DNA"/>
</dbReference>
<evidence type="ECO:0000313" key="2">
    <source>
        <dbReference type="EMBL" id="NCI49160.1"/>
    </source>
</evidence>
<accession>A0ABW9ZVT3</accession>
<organism evidence="2 3">
    <name type="scientific">Sediminibacterium roseum</name>
    <dbReference type="NCBI Taxonomy" id="1978412"/>
    <lineage>
        <taxon>Bacteria</taxon>
        <taxon>Pseudomonadati</taxon>
        <taxon>Bacteroidota</taxon>
        <taxon>Chitinophagia</taxon>
        <taxon>Chitinophagales</taxon>
        <taxon>Chitinophagaceae</taxon>
        <taxon>Sediminibacterium</taxon>
    </lineage>
</organism>